<gene>
    <name evidence="2" type="ORF">PG991_006204</name>
</gene>
<feature type="compositionally biased region" description="Gly residues" evidence="1">
    <location>
        <begin position="428"/>
        <end position="438"/>
    </location>
</feature>
<dbReference type="Pfam" id="PF04801">
    <property type="entry name" value="RPC5"/>
    <property type="match status" value="1"/>
</dbReference>
<reference evidence="2 3" key="1">
    <citation type="submission" date="2023-01" db="EMBL/GenBank/DDBJ databases">
        <title>Analysis of 21 Apiospora genomes using comparative genomics revels a genus with tremendous synthesis potential of carbohydrate active enzymes and secondary metabolites.</title>
        <authorList>
            <person name="Sorensen T."/>
        </authorList>
    </citation>
    <scope>NUCLEOTIDE SEQUENCE [LARGE SCALE GENOMIC DNA]</scope>
    <source>
        <strain evidence="2 3">CBS 20057</strain>
    </source>
</reference>
<evidence type="ECO:0000313" key="3">
    <source>
        <dbReference type="Proteomes" id="UP001396898"/>
    </source>
</evidence>
<feature type="compositionally biased region" description="Low complexity" evidence="1">
    <location>
        <begin position="402"/>
        <end position="427"/>
    </location>
</feature>
<dbReference type="EMBL" id="JAQQWI010000007">
    <property type="protein sequence ID" value="KAK8029148.1"/>
    <property type="molecule type" value="Genomic_DNA"/>
</dbReference>
<protein>
    <submittedName>
        <fullName evidence="2">DNA-directed RNA polymerase III complex subunit Rpc37</fullName>
    </submittedName>
</protein>
<feature type="region of interest" description="Disordered" evidence="1">
    <location>
        <begin position="1"/>
        <end position="48"/>
    </location>
</feature>
<comment type="caution">
    <text evidence="2">The sequence shown here is derived from an EMBL/GenBank/DDBJ whole genome shotgun (WGS) entry which is preliminary data.</text>
</comment>
<name>A0ABR1SBJ4_9PEZI</name>
<dbReference type="Proteomes" id="UP001396898">
    <property type="component" value="Unassembled WGS sequence"/>
</dbReference>
<dbReference type="PANTHER" id="PTHR12069:SF0">
    <property type="entry name" value="DNA-DIRECTED RNA POLYMERASE III SUBUNIT RPC5"/>
    <property type="match status" value="1"/>
</dbReference>
<feature type="compositionally biased region" description="Gly residues" evidence="1">
    <location>
        <begin position="129"/>
        <end position="142"/>
    </location>
</feature>
<sequence>MDIDDDTPPVEVEPTGAAIADAAGKPQDDNDAATKEEPPFDPNDPDPIVASYNVYMNPPPESTRKLLILQHPNKQGPLREAYSSLHEVRVKPVQGMIEVDVALDYSAASYDKDKGMRWGQTLTRSMGAKSGGSHGLAGGFGVGVPAPRGGRRREEDRDIYDWGEAVRRDQVLRTQTLGGMITDGDGRNAKNDCRWLVGVFKGDNLHLTPATSEIQLRPQLHHLDADTEQKALQQARERAGAKEAAAPAAAQAPKAIQMTIKNTSGEETSTETMTDRLRNVQMEGWQKLKYVGEEDDAAWELYNKTLHYAPALEDEDIKDDETKKGDAKGKGKATENAAAAEAAQQKLQLGVKWGEDDFLHAVAGKDRIGVLEGYGSTVLPGIKAEEEALVLKKEEDAEPSTAGVRRAPAARGAAGPAAAPSTAAARGRGQGSDCGVGDGCCEKGREEINDKKEKEKQGMSVGMIGMIL</sequence>
<dbReference type="GO" id="GO:0000428">
    <property type="term" value="C:DNA-directed RNA polymerase complex"/>
    <property type="evidence" value="ECO:0007669"/>
    <property type="project" value="UniProtKB-KW"/>
</dbReference>
<feature type="compositionally biased region" description="Basic and acidic residues" evidence="1">
    <location>
        <begin position="440"/>
        <end position="457"/>
    </location>
</feature>
<accession>A0ABR1SBJ4</accession>
<keyword evidence="2" id="KW-0804">Transcription</keyword>
<organism evidence="2 3">
    <name type="scientific">Apiospora marii</name>
    <dbReference type="NCBI Taxonomy" id="335849"/>
    <lineage>
        <taxon>Eukaryota</taxon>
        <taxon>Fungi</taxon>
        <taxon>Dikarya</taxon>
        <taxon>Ascomycota</taxon>
        <taxon>Pezizomycotina</taxon>
        <taxon>Sordariomycetes</taxon>
        <taxon>Xylariomycetidae</taxon>
        <taxon>Amphisphaeriales</taxon>
        <taxon>Apiosporaceae</taxon>
        <taxon>Apiospora</taxon>
    </lineage>
</organism>
<feature type="region of interest" description="Disordered" evidence="1">
    <location>
        <begin position="394"/>
        <end position="461"/>
    </location>
</feature>
<proteinExistence type="predicted"/>
<dbReference type="InterPro" id="IPR006886">
    <property type="entry name" value="RNA_pol_III_Rpc5"/>
</dbReference>
<feature type="compositionally biased region" description="Basic and acidic residues" evidence="1">
    <location>
        <begin position="26"/>
        <end position="38"/>
    </location>
</feature>
<keyword evidence="3" id="KW-1185">Reference proteome</keyword>
<evidence type="ECO:0000313" key="2">
    <source>
        <dbReference type="EMBL" id="KAK8029148.1"/>
    </source>
</evidence>
<evidence type="ECO:0000256" key="1">
    <source>
        <dbReference type="SAM" id="MobiDB-lite"/>
    </source>
</evidence>
<feature type="region of interest" description="Disordered" evidence="1">
    <location>
        <begin position="126"/>
        <end position="154"/>
    </location>
</feature>
<keyword evidence="2" id="KW-0240">DNA-directed RNA polymerase</keyword>
<dbReference type="PANTHER" id="PTHR12069">
    <property type="entry name" value="DNA-DIRECTED RNA POLYMERASES III 80 KDA POLYPEPTIDE RNA POLYMERASE III SUBUNIT 5"/>
    <property type="match status" value="1"/>
</dbReference>